<reference evidence="2" key="2">
    <citation type="journal article" date="2021" name="PeerJ">
        <title>Extensive microbial diversity within the chicken gut microbiome revealed by metagenomics and culture.</title>
        <authorList>
            <person name="Gilroy R."/>
            <person name="Ravi A."/>
            <person name="Getino M."/>
            <person name="Pursley I."/>
            <person name="Horton D.L."/>
            <person name="Alikhan N.F."/>
            <person name="Baker D."/>
            <person name="Gharbi K."/>
            <person name="Hall N."/>
            <person name="Watson M."/>
            <person name="Adriaenssens E.M."/>
            <person name="Foster-Nyarko E."/>
            <person name="Jarju S."/>
            <person name="Secka A."/>
            <person name="Antonio M."/>
            <person name="Oren A."/>
            <person name="Chaudhuri R.R."/>
            <person name="La Ragione R."/>
            <person name="Hildebrand F."/>
            <person name="Pallen M.J."/>
        </authorList>
    </citation>
    <scope>NUCLEOTIDE SEQUENCE</scope>
    <source>
        <strain evidence="2">CHK123-3438</strain>
    </source>
</reference>
<sequence length="165" mass="19289">MEQEKYLEDTEYMECVRDLMEHPVVQSMENYIQHGSTTCLAHCIQVSYLSYRICRKFGWNSREAARAGILHDMFLYDWHTHGRETGERFHGFTHPRTALRNAEKYFSLSPEEANIILRHMWPLTPVPPGTGAGFAVVYADKLCSLTETALQVRSWFAWNFLLRRA</sequence>
<feature type="domain" description="HD" evidence="1">
    <location>
        <begin position="41"/>
        <end position="120"/>
    </location>
</feature>
<gene>
    <name evidence="2" type="ORF">IAB60_04685</name>
</gene>
<evidence type="ECO:0000313" key="2">
    <source>
        <dbReference type="EMBL" id="HIT41393.1"/>
    </source>
</evidence>
<accession>A0A9D1GIC8</accession>
<proteinExistence type="predicted"/>
<organism evidence="2 3">
    <name type="scientific">Candidatus Caccovicinus merdipullorum</name>
    <dbReference type="NCBI Taxonomy" id="2840724"/>
    <lineage>
        <taxon>Bacteria</taxon>
        <taxon>Bacillati</taxon>
        <taxon>Bacillota</taxon>
        <taxon>Clostridia</taxon>
        <taxon>Eubacteriales</taxon>
        <taxon>Candidatus Caccovicinus</taxon>
    </lineage>
</organism>
<dbReference type="Pfam" id="PF01966">
    <property type="entry name" value="HD"/>
    <property type="match status" value="1"/>
</dbReference>
<dbReference type="Proteomes" id="UP000886860">
    <property type="component" value="Unassembled WGS sequence"/>
</dbReference>
<reference evidence="2" key="1">
    <citation type="submission" date="2020-10" db="EMBL/GenBank/DDBJ databases">
        <authorList>
            <person name="Gilroy R."/>
        </authorList>
    </citation>
    <scope>NUCLEOTIDE SEQUENCE</scope>
    <source>
        <strain evidence="2">CHK123-3438</strain>
    </source>
</reference>
<dbReference type="SUPFAM" id="SSF109604">
    <property type="entry name" value="HD-domain/PDEase-like"/>
    <property type="match status" value="1"/>
</dbReference>
<dbReference type="Gene3D" id="1.10.3210.10">
    <property type="entry name" value="Hypothetical protein af1432"/>
    <property type="match status" value="1"/>
</dbReference>
<dbReference type="AlphaFoldDB" id="A0A9D1GIC8"/>
<dbReference type="EMBL" id="DVKS01000074">
    <property type="protein sequence ID" value="HIT41393.1"/>
    <property type="molecule type" value="Genomic_DNA"/>
</dbReference>
<evidence type="ECO:0000259" key="1">
    <source>
        <dbReference type="Pfam" id="PF01966"/>
    </source>
</evidence>
<comment type="caution">
    <text evidence="2">The sequence shown here is derived from an EMBL/GenBank/DDBJ whole genome shotgun (WGS) entry which is preliminary data.</text>
</comment>
<evidence type="ECO:0000313" key="3">
    <source>
        <dbReference type="Proteomes" id="UP000886860"/>
    </source>
</evidence>
<dbReference type="InterPro" id="IPR006674">
    <property type="entry name" value="HD_domain"/>
</dbReference>
<protein>
    <submittedName>
        <fullName evidence="2">HD family phosphohydrolase</fullName>
    </submittedName>
</protein>
<name>A0A9D1GIC8_9FIRM</name>